<comment type="caution">
    <text evidence="1">The sequence shown here is derived from an EMBL/GenBank/DDBJ whole genome shotgun (WGS) entry which is preliminary data.</text>
</comment>
<protein>
    <submittedName>
        <fullName evidence="1">Uncharacterized protein</fullName>
    </submittedName>
</protein>
<dbReference type="AlphaFoldDB" id="A0A6G0VXS3"/>
<keyword evidence="2" id="KW-1185">Reference proteome</keyword>
<reference evidence="1 2" key="1">
    <citation type="submission" date="2019-08" db="EMBL/GenBank/DDBJ databases">
        <title>Whole genome of Aphis craccivora.</title>
        <authorList>
            <person name="Voronova N.V."/>
            <person name="Shulinski R.S."/>
            <person name="Bandarenka Y.V."/>
            <person name="Zhorov D.G."/>
            <person name="Warner D."/>
        </authorList>
    </citation>
    <scope>NUCLEOTIDE SEQUENCE [LARGE SCALE GENOMIC DNA]</scope>
    <source>
        <strain evidence="1">180601</strain>
        <tissue evidence="1">Whole Body</tissue>
    </source>
</reference>
<evidence type="ECO:0000313" key="1">
    <source>
        <dbReference type="EMBL" id="KAF0713497.1"/>
    </source>
</evidence>
<name>A0A6G0VXS3_APHCR</name>
<accession>A0A6G0VXS3</accession>
<dbReference type="Proteomes" id="UP000478052">
    <property type="component" value="Unassembled WGS sequence"/>
</dbReference>
<dbReference type="EMBL" id="VUJU01010656">
    <property type="protein sequence ID" value="KAF0713497.1"/>
    <property type="molecule type" value="Genomic_DNA"/>
</dbReference>
<dbReference type="OrthoDB" id="6613885at2759"/>
<proteinExistence type="predicted"/>
<sequence length="167" mass="19257">MSIWTGELHDNLSYAVNVKQSSIVLHSNENHMTFTLVGLQRLKQIQQCIDLYIIEKQKKLPCYQKTFETAYSLITADVNGLPYSCRRNEFTNQYIQNYDLSYNNMGLIDISFMYELLQYHYNSLSDNMILQDLGPFLQCPVKVYGHLTGGILPVMKSVISRLALTNT</sequence>
<organism evidence="1 2">
    <name type="scientific">Aphis craccivora</name>
    <name type="common">Cowpea aphid</name>
    <dbReference type="NCBI Taxonomy" id="307492"/>
    <lineage>
        <taxon>Eukaryota</taxon>
        <taxon>Metazoa</taxon>
        <taxon>Ecdysozoa</taxon>
        <taxon>Arthropoda</taxon>
        <taxon>Hexapoda</taxon>
        <taxon>Insecta</taxon>
        <taxon>Pterygota</taxon>
        <taxon>Neoptera</taxon>
        <taxon>Paraneoptera</taxon>
        <taxon>Hemiptera</taxon>
        <taxon>Sternorrhyncha</taxon>
        <taxon>Aphidomorpha</taxon>
        <taxon>Aphidoidea</taxon>
        <taxon>Aphididae</taxon>
        <taxon>Aphidini</taxon>
        <taxon>Aphis</taxon>
        <taxon>Aphis</taxon>
    </lineage>
</organism>
<evidence type="ECO:0000313" key="2">
    <source>
        <dbReference type="Proteomes" id="UP000478052"/>
    </source>
</evidence>
<gene>
    <name evidence="1" type="ORF">FWK35_00028041</name>
</gene>